<dbReference type="Gene3D" id="1.20.5.340">
    <property type="match status" value="1"/>
</dbReference>
<evidence type="ECO:0000313" key="4">
    <source>
        <dbReference type="Proteomes" id="UP000243459"/>
    </source>
</evidence>
<gene>
    <name evidence="3" type="ORF">A4U43_C10F4720</name>
</gene>
<dbReference type="Proteomes" id="UP000243459">
    <property type="component" value="Chromosome 10"/>
</dbReference>
<dbReference type="EMBL" id="CM007390">
    <property type="protein sequence ID" value="ONK56156.1"/>
    <property type="molecule type" value="Genomic_DNA"/>
</dbReference>
<name>A0A5P1E551_ASPOF</name>
<accession>A0A5P1E551</accession>
<evidence type="ECO:0000256" key="1">
    <source>
        <dbReference type="SAM" id="Coils"/>
    </source>
</evidence>
<reference evidence="4" key="1">
    <citation type="journal article" date="2017" name="Nat. Commun.">
        <title>The asparagus genome sheds light on the origin and evolution of a young Y chromosome.</title>
        <authorList>
            <person name="Harkess A."/>
            <person name="Zhou J."/>
            <person name="Xu C."/>
            <person name="Bowers J.E."/>
            <person name="Van der Hulst R."/>
            <person name="Ayyampalayam S."/>
            <person name="Mercati F."/>
            <person name="Riccardi P."/>
            <person name="McKain M.R."/>
            <person name="Kakrana A."/>
            <person name="Tang H."/>
            <person name="Ray J."/>
            <person name="Groenendijk J."/>
            <person name="Arikit S."/>
            <person name="Mathioni S.M."/>
            <person name="Nakano M."/>
            <person name="Shan H."/>
            <person name="Telgmann-Rauber A."/>
            <person name="Kanno A."/>
            <person name="Yue Z."/>
            <person name="Chen H."/>
            <person name="Li W."/>
            <person name="Chen Y."/>
            <person name="Xu X."/>
            <person name="Zhang Y."/>
            <person name="Luo S."/>
            <person name="Chen H."/>
            <person name="Gao J."/>
            <person name="Mao Z."/>
            <person name="Pires J.C."/>
            <person name="Luo M."/>
            <person name="Kudrna D."/>
            <person name="Wing R.A."/>
            <person name="Meyers B.C."/>
            <person name="Yi K."/>
            <person name="Kong H."/>
            <person name="Lavrijsen P."/>
            <person name="Sunseri F."/>
            <person name="Falavigna A."/>
            <person name="Ye Y."/>
            <person name="Leebens-Mack J.H."/>
            <person name="Chen G."/>
        </authorList>
    </citation>
    <scope>NUCLEOTIDE SEQUENCE [LARGE SCALE GENOMIC DNA]</scope>
    <source>
        <strain evidence="4">cv. DH0086</strain>
    </source>
</reference>
<dbReference type="Gramene" id="ONK56156">
    <property type="protein sequence ID" value="ONK56156"/>
    <property type="gene ID" value="A4U43_C10F4720"/>
</dbReference>
<dbReference type="AlphaFoldDB" id="A0A5P1E551"/>
<evidence type="ECO:0000313" key="3">
    <source>
        <dbReference type="EMBL" id="ONK56156.1"/>
    </source>
</evidence>
<proteinExistence type="predicted"/>
<sequence length="194" mass="21430">MQEPRIGSSSKEPIPLDAIEEQVDYGHDDTDAYLTEPDDTGDIGDIGGSSYMLDDEPDFEIVGEAMPTSFLASGHIEHVINFEDGDDKDEFYCRELHGLHTTDLDNIIEVKFRHLLETHHKAGEFACAKMERINMKVQSLSNSITSANGHLTELQGDIQKTDATINEAKATIATAEACLEAAQHQKEDLELNLA</sequence>
<keyword evidence="1" id="KW-0175">Coiled coil</keyword>
<keyword evidence="4" id="KW-1185">Reference proteome</keyword>
<feature type="coiled-coil region" evidence="1">
    <location>
        <begin position="151"/>
        <end position="192"/>
    </location>
</feature>
<feature type="region of interest" description="Disordered" evidence="2">
    <location>
        <begin position="1"/>
        <end position="26"/>
    </location>
</feature>
<protein>
    <submittedName>
        <fullName evidence="3">Uncharacterized protein</fullName>
    </submittedName>
</protein>
<evidence type="ECO:0000256" key="2">
    <source>
        <dbReference type="SAM" id="MobiDB-lite"/>
    </source>
</evidence>
<organism evidence="3 4">
    <name type="scientific">Asparagus officinalis</name>
    <name type="common">Garden asparagus</name>
    <dbReference type="NCBI Taxonomy" id="4686"/>
    <lineage>
        <taxon>Eukaryota</taxon>
        <taxon>Viridiplantae</taxon>
        <taxon>Streptophyta</taxon>
        <taxon>Embryophyta</taxon>
        <taxon>Tracheophyta</taxon>
        <taxon>Spermatophyta</taxon>
        <taxon>Magnoliopsida</taxon>
        <taxon>Liliopsida</taxon>
        <taxon>Asparagales</taxon>
        <taxon>Asparagaceae</taxon>
        <taxon>Asparagoideae</taxon>
        <taxon>Asparagus</taxon>
    </lineage>
</organism>